<evidence type="ECO:0000313" key="1">
    <source>
        <dbReference type="EMBL" id="OTG30115.1"/>
    </source>
</evidence>
<dbReference type="AlphaFoldDB" id="A0A251V3D6"/>
<reference evidence="2" key="1">
    <citation type="journal article" date="2017" name="Nature">
        <title>The sunflower genome provides insights into oil metabolism, flowering and Asterid evolution.</title>
        <authorList>
            <person name="Badouin H."/>
            <person name="Gouzy J."/>
            <person name="Grassa C.J."/>
            <person name="Murat F."/>
            <person name="Staton S.E."/>
            <person name="Cottret L."/>
            <person name="Lelandais-Briere C."/>
            <person name="Owens G.L."/>
            <person name="Carrere S."/>
            <person name="Mayjonade B."/>
            <person name="Legrand L."/>
            <person name="Gill N."/>
            <person name="Kane N.C."/>
            <person name="Bowers J.E."/>
            <person name="Hubner S."/>
            <person name="Bellec A."/>
            <person name="Berard A."/>
            <person name="Berges H."/>
            <person name="Blanchet N."/>
            <person name="Boniface M.C."/>
            <person name="Brunel D."/>
            <person name="Catrice O."/>
            <person name="Chaidir N."/>
            <person name="Claudel C."/>
            <person name="Donnadieu C."/>
            <person name="Faraut T."/>
            <person name="Fievet G."/>
            <person name="Helmstetter N."/>
            <person name="King M."/>
            <person name="Knapp S.J."/>
            <person name="Lai Z."/>
            <person name="Le Paslier M.C."/>
            <person name="Lippi Y."/>
            <person name="Lorenzon L."/>
            <person name="Mandel J.R."/>
            <person name="Marage G."/>
            <person name="Marchand G."/>
            <person name="Marquand E."/>
            <person name="Bret-Mestries E."/>
            <person name="Morien E."/>
            <person name="Nambeesan S."/>
            <person name="Nguyen T."/>
            <person name="Pegot-Espagnet P."/>
            <person name="Pouilly N."/>
            <person name="Raftis F."/>
            <person name="Sallet E."/>
            <person name="Schiex T."/>
            <person name="Thomas J."/>
            <person name="Vandecasteele C."/>
            <person name="Vares D."/>
            <person name="Vear F."/>
            <person name="Vautrin S."/>
            <person name="Crespi M."/>
            <person name="Mangin B."/>
            <person name="Burke J.M."/>
            <person name="Salse J."/>
            <person name="Munos S."/>
            <person name="Vincourt P."/>
            <person name="Rieseberg L.H."/>
            <person name="Langlade N.B."/>
        </authorList>
    </citation>
    <scope>NUCLEOTIDE SEQUENCE [LARGE SCALE GENOMIC DNA]</scope>
    <source>
        <strain evidence="2">cv. SF193</strain>
    </source>
</reference>
<evidence type="ECO:0000313" key="2">
    <source>
        <dbReference type="Proteomes" id="UP000215914"/>
    </source>
</evidence>
<organism evidence="1 2">
    <name type="scientific">Helianthus annuus</name>
    <name type="common">Common sunflower</name>
    <dbReference type="NCBI Taxonomy" id="4232"/>
    <lineage>
        <taxon>Eukaryota</taxon>
        <taxon>Viridiplantae</taxon>
        <taxon>Streptophyta</taxon>
        <taxon>Embryophyta</taxon>
        <taxon>Tracheophyta</taxon>
        <taxon>Spermatophyta</taxon>
        <taxon>Magnoliopsida</taxon>
        <taxon>eudicotyledons</taxon>
        <taxon>Gunneridae</taxon>
        <taxon>Pentapetalae</taxon>
        <taxon>asterids</taxon>
        <taxon>campanulids</taxon>
        <taxon>Asterales</taxon>
        <taxon>Asteraceae</taxon>
        <taxon>Asteroideae</taxon>
        <taxon>Heliantheae alliance</taxon>
        <taxon>Heliantheae</taxon>
        <taxon>Helianthus</taxon>
    </lineage>
</organism>
<dbReference type="Proteomes" id="UP000215914">
    <property type="component" value="Chromosome 3"/>
</dbReference>
<accession>A0A251V3D6</accession>
<proteinExistence type="predicted"/>
<protein>
    <submittedName>
        <fullName evidence="1">Uncharacterized protein</fullName>
    </submittedName>
</protein>
<keyword evidence="2" id="KW-1185">Reference proteome</keyword>
<dbReference type="InParanoid" id="A0A251V3D6"/>
<name>A0A251V3D6_HELAN</name>
<gene>
    <name evidence="1" type="ORF">HannXRQ_Chr03g0060901</name>
</gene>
<sequence length="54" mass="5477">MKCGGLGFVSGSVNSRQRGVRVKQSQTSQRRWFCAAETDGGTVEGGGGCGGGVL</sequence>
<dbReference type="EMBL" id="CM007892">
    <property type="protein sequence ID" value="OTG30115.1"/>
    <property type="molecule type" value="Genomic_DNA"/>
</dbReference>